<keyword evidence="9" id="KW-1185">Reference proteome</keyword>
<evidence type="ECO:0000259" key="7">
    <source>
        <dbReference type="PROSITE" id="PS51182"/>
    </source>
</evidence>
<comment type="similarity">
    <text evidence="2">Belongs to the PTEN phosphatase protein family.</text>
</comment>
<dbReference type="InterPro" id="IPR003595">
    <property type="entry name" value="Tyr_Pase_cat"/>
</dbReference>
<accession>A0AAU9K6S5</accession>
<evidence type="ECO:0000313" key="8">
    <source>
        <dbReference type="EMBL" id="CAG9333132.1"/>
    </source>
</evidence>
<dbReference type="CDD" id="cd14497">
    <property type="entry name" value="PTP_PTEN-like"/>
    <property type="match status" value="1"/>
</dbReference>
<dbReference type="InterPro" id="IPR035892">
    <property type="entry name" value="C2_domain_sf"/>
</dbReference>
<dbReference type="InterPro" id="IPR014020">
    <property type="entry name" value="Tensin_C2-dom"/>
</dbReference>
<gene>
    <name evidence="8" type="ORF">BSTOLATCC_MIC57952</name>
</gene>
<dbReference type="SMART" id="SM01326">
    <property type="entry name" value="PTEN_C2"/>
    <property type="match status" value="1"/>
</dbReference>
<dbReference type="InterPro" id="IPR057023">
    <property type="entry name" value="PTP-SAK"/>
</dbReference>
<feature type="domain" description="Tyrosine specific protein phosphatases" evidence="5">
    <location>
        <begin position="118"/>
        <end position="157"/>
    </location>
</feature>
<evidence type="ECO:0000256" key="2">
    <source>
        <dbReference type="ARBA" id="ARBA00007881"/>
    </source>
</evidence>
<feature type="domain" description="C2 tensin-type" evidence="7">
    <location>
        <begin position="187"/>
        <end position="322"/>
    </location>
</feature>
<dbReference type="GO" id="GO:0042995">
    <property type="term" value="C:cell projection"/>
    <property type="evidence" value="ECO:0007669"/>
    <property type="project" value="UniProtKB-SubCell"/>
</dbReference>
<evidence type="ECO:0000313" key="9">
    <source>
        <dbReference type="Proteomes" id="UP001162131"/>
    </source>
</evidence>
<protein>
    <recommendedName>
        <fullName evidence="10">Phosphatidylinositol-3,4,5-trisphosphate 3-phosphatase</fullName>
    </recommendedName>
</protein>
<keyword evidence="4" id="KW-0966">Cell projection</keyword>
<dbReference type="InterPro" id="IPR051281">
    <property type="entry name" value="Dual-spec_lipid-protein_phosph"/>
</dbReference>
<dbReference type="GO" id="GO:0016314">
    <property type="term" value="F:phosphatidylinositol-3,4,5-trisphosphate 3-phosphatase activity"/>
    <property type="evidence" value="ECO:0007669"/>
    <property type="project" value="TreeGrafter"/>
</dbReference>
<sequence>MDLLRSLVSGKKKRLKEKGFNLDLTYITPRIVAMSIPGEGVHKLYRNSLSSVSKYLNERHGGKYRILNLSGISYDYSKFSDSVKEFAWLDHYPPPIELLFKACRDIHTWLSFNINNVVVIHCKAGKGRTGTLICCYLIFSGRIPDPNQALIYYKRKRFTSGGGVTHPSQQRYIHYFDKIFKGEIKSPLVTRLTRVQMKTAPHFNGNSSRPYIEIYQKHGLIYINKEENRVNQVALQDSWENIEIHDLAVINNGLCLQGDVLCKLMHWSLWGSYKICRLSFNTAFIPNDEALIFKKIDLDPDIFVKSTKVSNDFEVIFTFQKLCQCTSDMDLSDRCLDCQEVMTDEEKEKWETIRSVLNEREDADPAQLLFGDRHADDVDNIVMNNNEPVE</sequence>
<dbReference type="InterPro" id="IPR000387">
    <property type="entry name" value="Tyr_Pase_dom"/>
</dbReference>
<keyword evidence="3" id="KW-0378">Hydrolase</keyword>
<dbReference type="GO" id="GO:0005829">
    <property type="term" value="C:cytosol"/>
    <property type="evidence" value="ECO:0007669"/>
    <property type="project" value="TreeGrafter"/>
</dbReference>
<dbReference type="InterPro" id="IPR016130">
    <property type="entry name" value="Tyr_Pase_AS"/>
</dbReference>
<name>A0AAU9K6S5_9CILI</name>
<organism evidence="8 9">
    <name type="scientific">Blepharisma stoltei</name>
    <dbReference type="NCBI Taxonomy" id="1481888"/>
    <lineage>
        <taxon>Eukaryota</taxon>
        <taxon>Sar</taxon>
        <taxon>Alveolata</taxon>
        <taxon>Ciliophora</taxon>
        <taxon>Postciliodesmatophora</taxon>
        <taxon>Heterotrichea</taxon>
        <taxon>Heterotrichida</taxon>
        <taxon>Blepharismidae</taxon>
        <taxon>Blepharisma</taxon>
    </lineage>
</organism>
<dbReference type="InterPro" id="IPR029021">
    <property type="entry name" value="Prot-tyrosine_phosphatase-like"/>
</dbReference>
<dbReference type="Pfam" id="PF10409">
    <property type="entry name" value="PTEN_C2"/>
    <property type="match status" value="1"/>
</dbReference>
<evidence type="ECO:0008006" key="10">
    <source>
        <dbReference type="Google" id="ProtNLM"/>
    </source>
</evidence>
<evidence type="ECO:0000259" key="6">
    <source>
        <dbReference type="PROSITE" id="PS51181"/>
    </source>
</evidence>
<evidence type="ECO:0000256" key="4">
    <source>
        <dbReference type="ARBA" id="ARBA00023273"/>
    </source>
</evidence>
<evidence type="ECO:0000256" key="1">
    <source>
        <dbReference type="ARBA" id="ARBA00004316"/>
    </source>
</evidence>
<reference evidence="8" key="1">
    <citation type="submission" date="2021-09" db="EMBL/GenBank/DDBJ databases">
        <authorList>
            <consortium name="AG Swart"/>
            <person name="Singh M."/>
            <person name="Singh A."/>
            <person name="Seah K."/>
            <person name="Emmerich C."/>
        </authorList>
    </citation>
    <scope>NUCLEOTIDE SEQUENCE</scope>
    <source>
        <strain evidence="8">ATCC30299</strain>
    </source>
</reference>
<dbReference type="SUPFAM" id="SSF52799">
    <property type="entry name" value="(Phosphotyrosine protein) phosphatases II"/>
    <property type="match status" value="1"/>
</dbReference>
<dbReference type="Gene3D" id="3.90.190.10">
    <property type="entry name" value="Protein tyrosine phosphatase superfamily"/>
    <property type="match status" value="1"/>
</dbReference>
<dbReference type="Proteomes" id="UP001162131">
    <property type="component" value="Unassembled WGS sequence"/>
</dbReference>
<comment type="subcellular location">
    <subcellularLocation>
        <location evidence="1">Cell projection</location>
    </subcellularLocation>
</comment>
<evidence type="ECO:0000259" key="5">
    <source>
        <dbReference type="PROSITE" id="PS50056"/>
    </source>
</evidence>
<dbReference type="SMART" id="SM00404">
    <property type="entry name" value="PTPc_motif"/>
    <property type="match status" value="1"/>
</dbReference>
<dbReference type="AlphaFoldDB" id="A0AAU9K6S5"/>
<dbReference type="InterPro" id="IPR029023">
    <property type="entry name" value="Tensin_phosphatase"/>
</dbReference>
<feature type="domain" description="Phosphatase tensin-type" evidence="6">
    <location>
        <begin position="13"/>
        <end position="183"/>
    </location>
</feature>
<dbReference type="PANTHER" id="PTHR12305">
    <property type="entry name" value="PHOSPHATASE WITH HOMOLOGY TO TENSIN"/>
    <property type="match status" value="1"/>
</dbReference>
<comment type="caution">
    <text evidence="8">The sequence shown here is derived from an EMBL/GenBank/DDBJ whole genome shotgun (WGS) entry which is preliminary data.</text>
</comment>
<dbReference type="Pfam" id="PF22784">
    <property type="entry name" value="PTP-SAK"/>
    <property type="match status" value="1"/>
</dbReference>
<dbReference type="PROSITE" id="PS51182">
    <property type="entry name" value="C2_TENSIN"/>
    <property type="match status" value="1"/>
</dbReference>
<dbReference type="PROSITE" id="PS50056">
    <property type="entry name" value="TYR_PHOSPHATASE_2"/>
    <property type="match status" value="1"/>
</dbReference>
<dbReference type="PROSITE" id="PS00383">
    <property type="entry name" value="TYR_PHOSPHATASE_1"/>
    <property type="match status" value="1"/>
</dbReference>
<proteinExistence type="inferred from homology"/>
<dbReference type="Gene3D" id="2.60.40.1110">
    <property type="match status" value="1"/>
</dbReference>
<dbReference type="PROSITE" id="PS51181">
    <property type="entry name" value="PPASE_TENSIN"/>
    <property type="match status" value="1"/>
</dbReference>
<dbReference type="EMBL" id="CAJZBQ010000056">
    <property type="protein sequence ID" value="CAG9333132.1"/>
    <property type="molecule type" value="Genomic_DNA"/>
</dbReference>
<dbReference type="SUPFAM" id="SSF49562">
    <property type="entry name" value="C2 domain (Calcium/lipid-binding domain, CaLB)"/>
    <property type="match status" value="1"/>
</dbReference>
<evidence type="ECO:0000256" key="3">
    <source>
        <dbReference type="ARBA" id="ARBA00022801"/>
    </source>
</evidence>